<keyword evidence="5" id="KW-1185">Reference proteome</keyword>
<accession>A0A328AH32</accession>
<dbReference type="EMBL" id="QFYR01000003">
    <property type="protein sequence ID" value="RAK52168.1"/>
    <property type="molecule type" value="Genomic_DNA"/>
</dbReference>
<organism evidence="4 5">
    <name type="scientific">Phenylobacterium deserti</name>
    <dbReference type="NCBI Taxonomy" id="1914756"/>
    <lineage>
        <taxon>Bacteria</taxon>
        <taxon>Pseudomonadati</taxon>
        <taxon>Pseudomonadota</taxon>
        <taxon>Alphaproteobacteria</taxon>
        <taxon>Caulobacterales</taxon>
        <taxon>Caulobacteraceae</taxon>
        <taxon>Phenylobacterium</taxon>
    </lineage>
</organism>
<sequence>MLEAPFPRRTLLGSALAVAATPSLAKAAAPARRADAMDLWPAGRSGFFNPALRLAFEEHGSGQPPDRSLTGVGTALIQPVIPAQPNGAALLIIPGGSYLGEWFDREGFDVAERLALAGVTSFILRYRLPGEGWANRSEVSLQDAQRAIRLIRARADQWRLDPTKVGVMGFSAGGHLAANLSVRTTPAYDAIDATDRLPHRPDLAALMYPVIELTGPAAHKGSAEALLGPAPSADLVRRHTPSLQVSTRTPPTFVVHAMDDDLVPVENAFRQLSALRTVGVAGEGHIFQQGGHGFAVRGSAGKPVAAWPDLFLRWTASHGWPTS</sequence>
<dbReference type="Pfam" id="PF20434">
    <property type="entry name" value="BD-FAE"/>
    <property type="match status" value="1"/>
</dbReference>
<dbReference type="Proteomes" id="UP000249725">
    <property type="component" value="Unassembled WGS sequence"/>
</dbReference>
<keyword evidence="2" id="KW-0732">Signal</keyword>
<dbReference type="GO" id="GO:0016787">
    <property type="term" value="F:hydrolase activity"/>
    <property type="evidence" value="ECO:0007669"/>
    <property type="project" value="UniProtKB-KW"/>
</dbReference>
<evidence type="ECO:0000313" key="4">
    <source>
        <dbReference type="EMBL" id="RAK52168.1"/>
    </source>
</evidence>
<dbReference type="SUPFAM" id="SSF53474">
    <property type="entry name" value="alpha/beta-Hydrolases"/>
    <property type="match status" value="1"/>
</dbReference>
<feature type="domain" description="BD-FAE-like" evidence="3">
    <location>
        <begin position="90"/>
        <end position="268"/>
    </location>
</feature>
<dbReference type="InterPro" id="IPR049492">
    <property type="entry name" value="BD-FAE-like_dom"/>
</dbReference>
<evidence type="ECO:0000256" key="2">
    <source>
        <dbReference type="SAM" id="SignalP"/>
    </source>
</evidence>
<dbReference type="OrthoDB" id="9771666at2"/>
<proteinExistence type="predicted"/>
<dbReference type="InterPro" id="IPR029058">
    <property type="entry name" value="AB_hydrolase_fold"/>
</dbReference>
<dbReference type="PANTHER" id="PTHR48081:SF6">
    <property type="entry name" value="PEPTIDASE S9 PROLYL OLIGOPEPTIDASE CATALYTIC DOMAIN-CONTAINING PROTEIN"/>
    <property type="match status" value="1"/>
</dbReference>
<dbReference type="PANTHER" id="PTHR48081">
    <property type="entry name" value="AB HYDROLASE SUPERFAMILY PROTEIN C4A8.06C"/>
    <property type="match status" value="1"/>
</dbReference>
<evidence type="ECO:0000259" key="3">
    <source>
        <dbReference type="Pfam" id="PF20434"/>
    </source>
</evidence>
<feature type="chain" id="PRO_5016456193" evidence="2">
    <location>
        <begin position="28"/>
        <end position="323"/>
    </location>
</feature>
<comment type="caution">
    <text evidence="4">The sequence shown here is derived from an EMBL/GenBank/DDBJ whole genome shotgun (WGS) entry which is preliminary data.</text>
</comment>
<reference evidence="5" key="1">
    <citation type="submission" date="2018-05" db="EMBL/GenBank/DDBJ databases">
        <authorList>
            <person name="Li X."/>
        </authorList>
    </citation>
    <scope>NUCLEOTIDE SEQUENCE [LARGE SCALE GENOMIC DNA]</scope>
    <source>
        <strain evidence="5">YIM 73061</strain>
    </source>
</reference>
<dbReference type="InterPro" id="IPR050300">
    <property type="entry name" value="GDXG_lipolytic_enzyme"/>
</dbReference>
<gene>
    <name evidence="4" type="ORF">DJ018_13525</name>
</gene>
<name>A0A328AH32_9CAUL</name>
<dbReference type="PROSITE" id="PS51318">
    <property type="entry name" value="TAT"/>
    <property type="match status" value="1"/>
</dbReference>
<feature type="signal peptide" evidence="2">
    <location>
        <begin position="1"/>
        <end position="27"/>
    </location>
</feature>
<keyword evidence="1 4" id="KW-0378">Hydrolase</keyword>
<dbReference type="InterPro" id="IPR006311">
    <property type="entry name" value="TAT_signal"/>
</dbReference>
<dbReference type="RefSeq" id="WP_111515492.1">
    <property type="nucleotide sequence ID" value="NZ_QFYR01000003.1"/>
</dbReference>
<evidence type="ECO:0000256" key="1">
    <source>
        <dbReference type="ARBA" id="ARBA00022801"/>
    </source>
</evidence>
<dbReference type="Gene3D" id="3.40.50.1820">
    <property type="entry name" value="alpha/beta hydrolase"/>
    <property type="match status" value="1"/>
</dbReference>
<evidence type="ECO:0000313" key="5">
    <source>
        <dbReference type="Proteomes" id="UP000249725"/>
    </source>
</evidence>
<protein>
    <submittedName>
        <fullName evidence="4">Alpha/beta hydrolase</fullName>
    </submittedName>
</protein>
<dbReference type="AlphaFoldDB" id="A0A328AH32"/>